<feature type="compositionally biased region" description="Basic and acidic residues" evidence="2">
    <location>
        <begin position="42"/>
        <end position="60"/>
    </location>
</feature>
<evidence type="ECO:0000256" key="1">
    <source>
        <dbReference type="ARBA" id="ARBA00022679"/>
    </source>
</evidence>
<reference evidence="4 5" key="1">
    <citation type="submission" date="2017-07" db="EMBL/GenBank/DDBJ databases">
        <title>Amycolatopsis thailandensis Genome sequencing and assembly.</title>
        <authorList>
            <person name="Kaur N."/>
            <person name="Mayilraj S."/>
        </authorList>
    </citation>
    <scope>NUCLEOTIDE SEQUENCE [LARGE SCALE GENOMIC DNA]</scope>
    <source>
        <strain evidence="4 5">JCM 16380</strain>
    </source>
</reference>
<evidence type="ECO:0000313" key="4">
    <source>
        <dbReference type="EMBL" id="OXM50060.1"/>
    </source>
</evidence>
<dbReference type="GO" id="GO:0006633">
    <property type="term" value="P:fatty acid biosynthetic process"/>
    <property type="evidence" value="ECO:0007669"/>
    <property type="project" value="InterPro"/>
</dbReference>
<dbReference type="InterPro" id="IPR014030">
    <property type="entry name" value="Ketoacyl_synth_N"/>
</dbReference>
<feature type="region of interest" description="Disordered" evidence="2">
    <location>
        <begin position="42"/>
        <end position="61"/>
    </location>
</feature>
<dbReference type="SUPFAM" id="SSF53901">
    <property type="entry name" value="Thiolase-like"/>
    <property type="match status" value="1"/>
</dbReference>
<dbReference type="SMART" id="SM00825">
    <property type="entry name" value="PKS_KS"/>
    <property type="match status" value="1"/>
</dbReference>
<keyword evidence="1" id="KW-0808">Transferase</keyword>
<evidence type="ECO:0000256" key="2">
    <source>
        <dbReference type="SAM" id="MobiDB-lite"/>
    </source>
</evidence>
<dbReference type="Proteomes" id="UP000215223">
    <property type="component" value="Unassembled WGS sequence"/>
</dbReference>
<dbReference type="GO" id="GO:0004315">
    <property type="term" value="F:3-oxoacyl-[acyl-carrier-protein] synthase activity"/>
    <property type="evidence" value="ECO:0007669"/>
    <property type="project" value="InterPro"/>
</dbReference>
<dbReference type="InterPro" id="IPR018201">
    <property type="entry name" value="Ketoacyl_synth_AS"/>
</dbReference>
<dbReference type="GO" id="GO:0004312">
    <property type="term" value="F:fatty acid synthase activity"/>
    <property type="evidence" value="ECO:0007669"/>
    <property type="project" value="TreeGrafter"/>
</dbReference>
<dbReference type="Gene3D" id="3.40.47.10">
    <property type="match status" value="1"/>
</dbReference>
<dbReference type="InterPro" id="IPR016039">
    <property type="entry name" value="Thiolase-like"/>
</dbReference>
<proteinExistence type="predicted"/>
<evidence type="ECO:0000313" key="5">
    <source>
        <dbReference type="Proteomes" id="UP000215223"/>
    </source>
</evidence>
<feature type="domain" description="Ketosynthase family 3 (KS3)" evidence="3">
    <location>
        <begin position="4"/>
        <end position="296"/>
    </location>
</feature>
<dbReference type="PANTHER" id="PTHR43775">
    <property type="entry name" value="FATTY ACID SYNTHASE"/>
    <property type="match status" value="1"/>
</dbReference>
<protein>
    <submittedName>
        <fullName evidence="4">Polyketide synthase</fullName>
    </submittedName>
</protein>
<evidence type="ECO:0000259" key="3">
    <source>
        <dbReference type="PROSITE" id="PS52004"/>
    </source>
</evidence>
<dbReference type="PANTHER" id="PTHR43775:SF51">
    <property type="entry name" value="INACTIVE PHENOLPHTHIOCEROL SYNTHESIS POLYKETIDE SYNTHASE TYPE I PKS1-RELATED"/>
    <property type="match status" value="1"/>
</dbReference>
<organism evidence="4 5">
    <name type="scientific">Amycolatopsis thailandensis</name>
    <dbReference type="NCBI Taxonomy" id="589330"/>
    <lineage>
        <taxon>Bacteria</taxon>
        <taxon>Bacillati</taxon>
        <taxon>Actinomycetota</taxon>
        <taxon>Actinomycetes</taxon>
        <taxon>Pseudonocardiales</taxon>
        <taxon>Pseudonocardiaceae</taxon>
        <taxon>Amycolatopsis</taxon>
    </lineage>
</organism>
<dbReference type="InterPro" id="IPR020841">
    <property type="entry name" value="PKS_Beta-ketoAc_synthase_dom"/>
</dbReference>
<feature type="non-terminal residue" evidence="4">
    <location>
        <position position="296"/>
    </location>
</feature>
<comment type="caution">
    <text evidence="4">The sequence shown here is derived from an EMBL/GenBank/DDBJ whole genome shotgun (WGS) entry which is preliminary data.</text>
</comment>
<dbReference type="PROSITE" id="PS00606">
    <property type="entry name" value="KS3_1"/>
    <property type="match status" value="1"/>
</dbReference>
<dbReference type="RefSeq" id="WP_143267207.1">
    <property type="nucleotide sequence ID" value="NZ_NMQT01000104.1"/>
</dbReference>
<dbReference type="InterPro" id="IPR050091">
    <property type="entry name" value="PKS_NRPS_Biosynth_Enz"/>
</dbReference>
<dbReference type="AlphaFoldDB" id="A0A229RTS8"/>
<dbReference type="PROSITE" id="PS52004">
    <property type="entry name" value="KS3_2"/>
    <property type="match status" value="1"/>
</dbReference>
<dbReference type="Pfam" id="PF00109">
    <property type="entry name" value="ketoacyl-synt"/>
    <property type="match status" value="1"/>
</dbReference>
<dbReference type="EMBL" id="NMQT01000104">
    <property type="protein sequence ID" value="OXM50060.1"/>
    <property type="molecule type" value="Genomic_DNA"/>
</dbReference>
<accession>A0A229RTS8</accession>
<sequence length="296" mass="31775">MVNQEQVAIVGMGVFLPGASTVDEYWRNIVSGADSITEIPPHRWDPSFHDGDGRTPDRTYGRRGGFVADSLDFDATALGIVPSSVSGMEPDQLVALAVAASAVDDAGGLRRLGDLERVGVILGRGGYLSPGLQRFDQRVRSVRQITGAVRELLPSARPEMLDRLREALLEPLGEFRPDTAIGLVPNLAASRVANRLDLGGPAYTVDAACASSLLAVDQAIGELARRRCDVVLAGGVHHCHDDTLWSMFTQLGALSPSQRISPFSRDADGLLIGEGTAIVVLKRFYDARRDGDRVYA</sequence>
<keyword evidence="5" id="KW-1185">Reference proteome</keyword>
<name>A0A229RTS8_9PSEU</name>
<dbReference type="CDD" id="cd00833">
    <property type="entry name" value="PKS"/>
    <property type="match status" value="1"/>
</dbReference>
<gene>
    <name evidence="4" type="ORF">CFP71_29460</name>
</gene>
<dbReference type="OrthoDB" id="9778690at2"/>